<keyword evidence="4" id="KW-1185">Reference proteome</keyword>
<feature type="transmembrane region" description="Helical" evidence="2">
    <location>
        <begin position="101"/>
        <end position="119"/>
    </location>
</feature>
<feature type="transmembrane region" description="Helical" evidence="2">
    <location>
        <begin position="45"/>
        <end position="66"/>
    </location>
</feature>
<dbReference type="EMBL" id="JAKLWS010000012">
    <property type="protein sequence ID" value="MCG2589065.1"/>
    <property type="molecule type" value="Genomic_DNA"/>
</dbReference>
<gene>
    <name evidence="3" type="ORF">L6773_10830</name>
</gene>
<evidence type="ECO:0000256" key="1">
    <source>
        <dbReference type="SAM" id="MobiDB-lite"/>
    </source>
</evidence>
<comment type="caution">
    <text evidence="3">The sequence shown here is derived from an EMBL/GenBank/DDBJ whole genome shotgun (WGS) entry which is preliminary data.</text>
</comment>
<dbReference type="RefSeq" id="WP_237854326.1">
    <property type="nucleotide sequence ID" value="NZ_JAKLWS010000012.1"/>
</dbReference>
<evidence type="ECO:0000256" key="2">
    <source>
        <dbReference type="SAM" id="Phobius"/>
    </source>
</evidence>
<evidence type="ECO:0000313" key="4">
    <source>
        <dbReference type="Proteomes" id="UP001165366"/>
    </source>
</evidence>
<feature type="region of interest" description="Disordered" evidence="1">
    <location>
        <begin position="125"/>
        <end position="158"/>
    </location>
</feature>
<organism evidence="3 4">
    <name type="scientific">Rhodohalobacter sulfatireducens</name>
    <dbReference type="NCBI Taxonomy" id="2911366"/>
    <lineage>
        <taxon>Bacteria</taxon>
        <taxon>Pseudomonadati</taxon>
        <taxon>Balneolota</taxon>
        <taxon>Balneolia</taxon>
        <taxon>Balneolales</taxon>
        <taxon>Balneolaceae</taxon>
        <taxon>Rhodohalobacter</taxon>
    </lineage>
</organism>
<name>A0ABS9KE08_9BACT</name>
<reference evidence="3" key="1">
    <citation type="submission" date="2022-01" db="EMBL/GenBank/DDBJ databases">
        <authorList>
            <person name="Wang Y."/>
        </authorList>
    </citation>
    <scope>NUCLEOTIDE SEQUENCE</scope>
    <source>
        <strain evidence="3">WB101</strain>
    </source>
</reference>
<keyword evidence="2" id="KW-0472">Membrane</keyword>
<keyword evidence="2" id="KW-0812">Transmembrane</keyword>
<keyword evidence="2" id="KW-1133">Transmembrane helix</keyword>
<feature type="transmembrane region" description="Helical" evidence="2">
    <location>
        <begin position="73"/>
        <end position="89"/>
    </location>
</feature>
<proteinExistence type="predicted"/>
<evidence type="ECO:0000313" key="3">
    <source>
        <dbReference type="EMBL" id="MCG2589065.1"/>
    </source>
</evidence>
<reference evidence="3" key="2">
    <citation type="submission" date="2024-05" db="EMBL/GenBank/DDBJ databases">
        <title>Rhodohalobacter halophilus gen. nov., sp. nov., a moderately halophilic member of the family Balneolaceae.</title>
        <authorList>
            <person name="Xia J."/>
        </authorList>
    </citation>
    <scope>NUCLEOTIDE SEQUENCE</scope>
    <source>
        <strain evidence="3">WB101</strain>
    </source>
</reference>
<protein>
    <submittedName>
        <fullName evidence="3">Uncharacterized protein</fullName>
    </submittedName>
</protein>
<sequence length="158" mass="17752">MKKSLLGSLIGISIILSLESLSRVIISLYENEDILMFSYSLYSGFWPMLLVVIAAFSTFFGAMFALTYGREKQVFSLILFVIFAGLYRYGQITLLDDTEGLLYPVVVLVLSLLSIFLAWKLVRPSKAKKDQDSSGTPPTPQKHHHHPVDGDQQHSQPQ</sequence>
<accession>A0ABS9KE08</accession>
<dbReference type="Proteomes" id="UP001165366">
    <property type="component" value="Unassembled WGS sequence"/>
</dbReference>